<reference evidence="1" key="1">
    <citation type="submission" date="2023-05" db="EMBL/GenBank/DDBJ databases">
        <authorList>
            <consortium name="ELIXIR-Norway"/>
        </authorList>
    </citation>
    <scope>NUCLEOTIDE SEQUENCE</scope>
</reference>
<feature type="non-terminal residue" evidence="1">
    <location>
        <position position="1"/>
    </location>
</feature>
<dbReference type="Proteomes" id="UP001162501">
    <property type="component" value="Chromosome 4"/>
</dbReference>
<evidence type="ECO:0000313" key="1">
    <source>
        <dbReference type="EMBL" id="CAN0512741.1"/>
    </source>
</evidence>
<gene>
    <name evidence="1" type="ORF">MRATA1EN22A_LOCUS23198</name>
</gene>
<name>A0AC59ZVG1_RANTA</name>
<sequence length="60" mass="6621">WSETSTRPGTVSRLPCPLSIQLQAGLLRWLRGGELVRTHKESSGVLGRPGLIFFESSLEL</sequence>
<protein>
    <submittedName>
        <fullName evidence="1">Uncharacterized protein</fullName>
    </submittedName>
</protein>
<accession>A0AC59ZVG1</accession>
<reference evidence="1" key="2">
    <citation type="submission" date="2025-03" db="EMBL/GenBank/DDBJ databases">
        <authorList>
            <consortium name="ELIXIR-Norway"/>
            <consortium name="Elixir Norway"/>
        </authorList>
    </citation>
    <scope>NUCLEOTIDE SEQUENCE</scope>
</reference>
<organism evidence="1 2">
    <name type="scientific">Rangifer tarandus platyrhynchus</name>
    <name type="common">Svalbard reindeer</name>
    <dbReference type="NCBI Taxonomy" id="3082113"/>
    <lineage>
        <taxon>Eukaryota</taxon>
        <taxon>Metazoa</taxon>
        <taxon>Chordata</taxon>
        <taxon>Craniata</taxon>
        <taxon>Vertebrata</taxon>
        <taxon>Euteleostomi</taxon>
        <taxon>Mammalia</taxon>
        <taxon>Eutheria</taxon>
        <taxon>Laurasiatheria</taxon>
        <taxon>Artiodactyla</taxon>
        <taxon>Ruminantia</taxon>
        <taxon>Pecora</taxon>
        <taxon>Cervidae</taxon>
        <taxon>Odocoileinae</taxon>
        <taxon>Rangifer</taxon>
    </lineage>
</organism>
<evidence type="ECO:0000313" key="2">
    <source>
        <dbReference type="Proteomes" id="UP001162501"/>
    </source>
</evidence>
<proteinExistence type="predicted"/>
<dbReference type="EMBL" id="OX596088">
    <property type="protein sequence ID" value="CAN0512741.1"/>
    <property type="molecule type" value="Genomic_DNA"/>
</dbReference>